<dbReference type="SUPFAM" id="SSF53187">
    <property type="entry name" value="Zn-dependent exopeptidases"/>
    <property type="match status" value="1"/>
</dbReference>
<dbReference type="PANTHER" id="PTHR30404:SF0">
    <property type="entry name" value="N-ACETYLMURAMOYL-L-ALANINE AMIDASE AMIC"/>
    <property type="match status" value="1"/>
</dbReference>
<feature type="domain" description="MurNAc-LAA" evidence="2">
    <location>
        <begin position="74"/>
        <end position="188"/>
    </location>
</feature>
<dbReference type="Gene3D" id="3.40.630.40">
    <property type="entry name" value="Zn-dependent exopeptidases"/>
    <property type="match status" value="1"/>
</dbReference>
<dbReference type="CDD" id="cd02696">
    <property type="entry name" value="MurNAc-LAA"/>
    <property type="match status" value="1"/>
</dbReference>
<dbReference type="PATRIC" id="fig|1307436.3.peg.1808"/>
<dbReference type="GO" id="GO:0030288">
    <property type="term" value="C:outer membrane-bounded periplasmic space"/>
    <property type="evidence" value="ECO:0007669"/>
    <property type="project" value="TreeGrafter"/>
</dbReference>
<evidence type="ECO:0000259" key="2">
    <source>
        <dbReference type="SMART" id="SM00646"/>
    </source>
</evidence>
<dbReference type="Pfam" id="PF01520">
    <property type="entry name" value="Amidase_3"/>
    <property type="match status" value="1"/>
</dbReference>
<dbReference type="GO" id="GO:0008745">
    <property type="term" value="F:N-acetylmuramoyl-L-alanine amidase activity"/>
    <property type="evidence" value="ECO:0007669"/>
    <property type="project" value="InterPro"/>
</dbReference>
<proteinExistence type="predicted"/>
<evidence type="ECO:0000256" key="1">
    <source>
        <dbReference type="ARBA" id="ARBA00022801"/>
    </source>
</evidence>
<reference evidence="4" key="1">
    <citation type="submission" date="2013-03" db="EMBL/GenBank/DDBJ databases">
        <title>Draft genome sequence of Bacillus firmus DS1.</title>
        <authorList>
            <person name="Peng D."/>
            <person name="Zhu L."/>
            <person name="Sun M."/>
        </authorList>
    </citation>
    <scope>NUCLEOTIDE SEQUENCE [LARGE SCALE GENOMIC DNA]</scope>
    <source>
        <strain evidence="4">DS1</strain>
    </source>
</reference>
<dbReference type="Proteomes" id="UP000019270">
    <property type="component" value="Unassembled WGS sequence"/>
</dbReference>
<accession>W7LHJ7</accession>
<dbReference type="PANTHER" id="PTHR30404">
    <property type="entry name" value="N-ACETYLMURAMOYL-L-ALANINE AMIDASE"/>
    <property type="match status" value="1"/>
</dbReference>
<organism evidence="3 4">
    <name type="scientific">Cytobacillus firmus DS1</name>
    <dbReference type="NCBI Taxonomy" id="1307436"/>
    <lineage>
        <taxon>Bacteria</taxon>
        <taxon>Bacillati</taxon>
        <taxon>Bacillota</taxon>
        <taxon>Bacilli</taxon>
        <taxon>Bacillales</taxon>
        <taxon>Bacillaceae</taxon>
        <taxon>Cytobacillus</taxon>
    </lineage>
</organism>
<dbReference type="GO" id="GO:0009253">
    <property type="term" value="P:peptidoglycan catabolic process"/>
    <property type="evidence" value="ECO:0007669"/>
    <property type="project" value="InterPro"/>
</dbReference>
<protein>
    <submittedName>
        <fullName evidence="3">Cell wall hydrolase/autolysin</fullName>
    </submittedName>
</protein>
<dbReference type="SMART" id="SM00646">
    <property type="entry name" value="Ami_3"/>
    <property type="match status" value="1"/>
</dbReference>
<dbReference type="eggNOG" id="COG0860">
    <property type="taxonomic scope" value="Bacteria"/>
</dbReference>
<gene>
    <name evidence="3" type="ORF">PBF_08503</name>
</gene>
<sequence>MKIFLSERSDQMKIILDAGHGYSTPGKRGPDGMREYEFNRAVAHLAKELLGKYQNTEVHFAHSDDRDVPLAERTALANKQNADCYVSIHANAYGTGGWNSAGGIETYVYPSKPREALALAQKIQRNLISSTGLRDRGVKTADFHVLRETKMTAVLAECGFMTNKEEASLLRTPIYRKRCAQAIVKAIAEQYGLRKNDKIKQYKVQVAFSEKQLAEKLAGNLKKGGFNATIIE</sequence>
<name>W7LHJ7_CYTFI</name>
<dbReference type="AlphaFoldDB" id="W7LHJ7"/>
<evidence type="ECO:0000313" key="4">
    <source>
        <dbReference type="Proteomes" id="UP000019270"/>
    </source>
</evidence>
<reference evidence="3 4" key="2">
    <citation type="journal article" date="2016" name="Sci. Rep.">
        <title>A novel serine protease, Sep1, from Bacillus firmus DS-1 has nematicidal activity and degrades multiple intestinal-associated nematode proteins.</title>
        <authorList>
            <person name="Geng C."/>
            <person name="Nie X."/>
            <person name="Tang Z."/>
            <person name="Zhang Y."/>
            <person name="Lin J."/>
            <person name="Sun M."/>
            <person name="Peng D."/>
        </authorList>
    </citation>
    <scope>NUCLEOTIDE SEQUENCE [LARGE SCALE GENOMIC DNA]</scope>
    <source>
        <strain evidence="3 4">DS1</strain>
    </source>
</reference>
<dbReference type="EMBL" id="APVL01000005">
    <property type="protein sequence ID" value="EWG11579.1"/>
    <property type="molecule type" value="Genomic_DNA"/>
</dbReference>
<dbReference type="InterPro" id="IPR002508">
    <property type="entry name" value="MurNAc-LAA_cat"/>
</dbReference>
<evidence type="ECO:0000313" key="3">
    <source>
        <dbReference type="EMBL" id="EWG11579.1"/>
    </source>
</evidence>
<dbReference type="InterPro" id="IPR050695">
    <property type="entry name" value="N-acetylmuramoyl_amidase_3"/>
</dbReference>
<keyword evidence="1 3" id="KW-0378">Hydrolase</keyword>
<comment type="caution">
    <text evidence="3">The sequence shown here is derived from an EMBL/GenBank/DDBJ whole genome shotgun (WGS) entry which is preliminary data.</text>
</comment>